<evidence type="ECO:0000259" key="1">
    <source>
        <dbReference type="Pfam" id="PF00582"/>
    </source>
</evidence>
<gene>
    <name evidence="2" type="primary">ORF37769</name>
</gene>
<name>A0A0B6YUE7_9EUPU</name>
<accession>A0A0B6YUE7</accession>
<dbReference type="PANTHER" id="PTHR46989:SF3">
    <property type="entry name" value="USPA DOMAIN-CONTAINING PROTEIN"/>
    <property type="match status" value="1"/>
</dbReference>
<dbReference type="InterPro" id="IPR006015">
    <property type="entry name" value="Universal_stress_UspA"/>
</dbReference>
<dbReference type="PANTHER" id="PTHR46989">
    <property type="entry name" value="USP DOMAIN-CONTAINING PROTEIN"/>
    <property type="match status" value="1"/>
</dbReference>
<dbReference type="EMBL" id="HACG01013024">
    <property type="protein sequence ID" value="CEK59889.1"/>
    <property type="molecule type" value="Transcribed_RNA"/>
</dbReference>
<dbReference type="InterPro" id="IPR006016">
    <property type="entry name" value="UspA"/>
</dbReference>
<organism evidence="2">
    <name type="scientific">Arion vulgaris</name>
    <dbReference type="NCBI Taxonomy" id="1028688"/>
    <lineage>
        <taxon>Eukaryota</taxon>
        <taxon>Metazoa</taxon>
        <taxon>Spiralia</taxon>
        <taxon>Lophotrochozoa</taxon>
        <taxon>Mollusca</taxon>
        <taxon>Gastropoda</taxon>
        <taxon>Heterobranchia</taxon>
        <taxon>Euthyneura</taxon>
        <taxon>Panpulmonata</taxon>
        <taxon>Eupulmonata</taxon>
        <taxon>Stylommatophora</taxon>
        <taxon>Helicina</taxon>
        <taxon>Arionoidea</taxon>
        <taxon>Arionidae</taxon>
        <taxon>Arion</taxon>
    </lineage>
</organism>
<dbReference type="CDD" id="cd23659">
    <property type="entry name" value="USP_At3g01520-like"/>
    <property type="match status" value="1"/>
</dbReference>
<dbReference type="Pfam" id="PF00582">
    <property type="entry name" value="Usp"/>
    <property type="match status" value="1"/>
</dbReference>
<dbReference type="PRINTS" id="PR01438">
    <property type="entry name" value="UNVRSLSTRESS"/>
</dbReference>
<proteinExistence type="predicted"/>
<dbReference type="AlphaFoldDB" id="A0A0B6YUE7"/>
<evidence type="ECO:0000313" key="2">
    <source>
        <dbReference type="EMBL" id="CEK59889.1"/>
    </source>
</evidence>
<dbReference type="Gene3D" id="3.40.50.620">
    <property type="entry name" value="HUPs"/>
    <property type="match status" value="1"/>
</dbReference>
<dbReference type="SUPFAM" id="SSF52402">
    <property type="entry name" value="Adenine nucleotide alpha hydrolases-like"/>
    <property type="match status" value="1"/>
</dbReference>
<dbReference type="InterPro" id="IPR014729">
    <property type="entry name" value="Rossmann-like_a/b/a_fold"/>
</dbReference>
<protein>
    <recommendedName>
        <fullName evidence="1">UspA domain-containing protein</fullName>
    </recommendedName>
</protein>
<feature type="domain" description="UspA" evidence="1">
    <location>
        <begin position="9"/>
        <end position="154"/>
    </location>
</feature>
<reference evidence="2" key="1">
    <citation type="submission" date="2014-12" db="EMBL/GenBank/DDBJ databases">
        <title>Insight into the proteome of Arion vulgaris.</title>
        <authorList>
            <person name="Aradska J."/>
            <person name="Bulat T."/>
            <person name="Smidak R."/>
            <person name="Sarate P."/>
            <person name="Gangsoo J."/>
            <person name="Sialana F."/>
            <person name="Bilban M."/>
            <person name="Lubec G."/>
        </authorList>
    </citation>
    <scope>NUCLEOTIDE SEQUENCE</scope>
    <source>
        <tissue evidence="2">Skin</tissue>
    </source>
</reference>
<sequence length="172" mass="19175">MAEAVTVSRRILVGLDGSQNAFDAFECYMANVHRPNDYVIVAYSPNVSNSVINETVDFFVPINVTAFSDAVTAANERAMNVRKILEEKLKQSEVRGCVHMLPNSNVGHAIVKEAEKENVELIVIGSRGHGVIRRTILGSVSGYIVHHSHIPVLVQPNMHHKDKHHNEQHKEH</sequence>